<keyword evidence="4" id="KW-1185">Reference proteome</keyword>
<dbReference type="Gene3D" id="3.40.50.200">
    <property type="entry name" value="Peptidase S8/S53 domain"/>
    <property type="match status" value="1"/>
</dbReference>
<dbReference type="GO" id="GO:0004252">
    <property type="term" value="F:serine-type endopeptidase activity"/>
    <property type="evidence" value="ECO:0007669"/>
    <property type="project" value="InterPro"/>
</dbReference>
<proteinExistence type="inferred from homology"/>
<dbReference type="InterPro" id="IPR045051">
    <property type="entry name" value="SBT"/>
</dbReference>
<evidence type="ECO:0000256" key="2">
    <source>
        <dbReference type="ARBA" id="ARBA00022729"/>
    </source>
</evidence>
<gene>
    <name evidence="3" type="ORF">IFM89_008303</name>
</gene>
<dbReference type="GO" id="GO:0006508">
    <property type="term" value="P:proteolysis"/>
    <property type="evidence" value="ECO:0007669"/>
    <property type="project" value="InterPro"/>
</dbReference>
<dbReference type="OrthoDB" id="4803627at2759"/>
<comment type="similarity">
    <text evidence="1">Belongs to the peptidase S8 family.</text>
</comment>
<accession>A0A835I8Y9</accession>
<dbReference type="PANTHER" id="PTHR10795">
    <property type="entry name" value="PROPROTEIN CONVERTASE SUBTILISIN/KEXIN"/>
    <property type="match status" value="1"/>
</dbReference>
<dbReference type="Proteomes" id="UP000631114">
    <property type="component" value="Unassembled WGS sequence"/>
</dbReference>
<name>A0A835I8Y9_9MAGN</name>
<keyword evidence="2" id="KW-0732">Signal</keyword>
<evidence type="ECO:0000256" key="1">
    <source>
        <dbReference type="ARBA" id="ARBA00011073"/>
    </source>
</evidence>
<protein>
    <submittedName>
        <fullName evidence="3">Uncharacterized protein</fullName>
    </submittedName>
</protein>
<dbReference type="SUPFAM" id="SSF52743">
    <property type="entry name" value="Subtilisin-like"/>
    <property type="match status" value="1"/>
</dbReference>
<dbReference type="Gene3D" id="3.50.30.30">
    <property type="match status" value="1"/>
</dbReference>
<evidence type="ECO:0000313" key="4">
    <source>
        <dbReference type="Proteomes" id="UP000631114"/>
    </source>
</evidence>
<organism evidence="3 4">
    <name type="scientific">Coptis chinensis</name>
    <dbReference type="NCBI Taxonomy" id="261450"/>
    <lineage>
        <taxon>Eukaryota</taxon>
        <taxon>Viridiplantae</taxon>
        <taxon>Streptophyta</taxon>
        <taxon>Embryophyta</taxon>
        <taxon>Tracheophyta</taxon>
        <taxon>Spermatophyta</taxon>
        <taxon>Magnoliopsida</taxon>
        <taxon>Ranunculales</taxon>
        <taxon>Ranunculaceae</taxon>
        <taxon>Coptidoideae</taxon>
        <taxon>Coptis</taxon>
    </lineage>
</organism>
<evidence type="ECO:0000313" key="3">
    <source>
        <dbReference type="EMBL" id="KAF9613456.1"/>
    </source>
</evidence>
<dbReference type="EMBL" id="JADFTS010000003">
    <property type="protein sequence ID" value="KAF9613456.1"/>
    <property type="molecule type" value="Genomic_DNA"/>
</dbReference>
<dbReference type="InterPro" id="IPR036852">
    <property type="entry name" value="Peptidase_S8/S53_dom_sf"/>
</dbReference>
<reference evidence="3 4" key="1">
    <citation type="submission" date="2020-10" db="EMBL/GenBank/DDBJ databases">
        <title>The Coptis chinensis genome and diversification of protoberbering-type alkaloids.</title>
        <authorList>
            <person name="Wang B."/>
            <person name="Shu S."/>
            <person name="Song C."/>
            <person name="Liu Y."/>
        </authorList>
    </citation>
    <scope>NUCLEOTIDE SEQUENCE [LARGE SCALE GENOMIC DNA]</scope>
    <source>
        <strain evidence="3">HL-2020</strain>
        <tissue evidence="3">Leaf</tissue>
    </source>
</reference>
<dbReference type="AlphaFoldDB" id="A0A835I8Y9"/>
<comment type="caution">
    <text evidence="3">The sequence shown here is derived from an EMBL/GenBank/DDBJ whole genome shotgun (WGS) entry which is preliminary data.</text>
</comment>
<sequence>MAVGSKGSRKDQAALKFSWIPLTGLSDVRKEEMTLYSLTLISKLINHLPNLNLLTKVSKWNQWNPPTEQRNKLNADGALNDRGTGHGGVLRDGQGTVIEAYSEFFHPASGYYRQLGCCRLLYRLLHSPFGCRLGARINRGEYDSSTSNLQEIMRDTDSHTASTAGGNVVKGASYYGLATFDDAIADRVNVISVSLGSNSAGNAGPFLRTVSNFSPWSLTVAASTIDRKFVSQVVLGDGQIFTGTAINNFVLNGTSYPLITGEEIGGKDCSLRWIQDGSWVLLANGIGVVMADIMDDYASSFPLPPL</sequence>